<proteinExistence type="predicted"/>
<keyword evidence="1" id="KW-0472">Membrane</keyword>
<dbReference type="EMBL" id="JANFAV010000002">
    <property type="protein sequence ID" value="MCW6534286.1"/>
    <property type="molecule type" value="Genomic_DNA"/>
</dbReference>
<name>A0AA41Z7Y4_9SPHN</name>
<dbReference type="RefSeq" id="WP_265268211.1">
    <property type="nucleotide sequence ID" value="NZ_JANFAV010000002.1"/>
</dbReference>
<organism evidence="2 3">
    <name type="scientific">Sphingomonas lycopersici</name>
    <dbReference type="NCBI Taxonomy" id="2951807"/>
    <lineage>
        <taxon>Bacteria</taxon>
        <taxon>Pseudomonadati</taxon>
        <taxon>Pseudomonadota</taxon>
        <taxon>Alphaproteobacteria</taxon>
        <taxon>Sphingomonadales</taxon>
        <taxon>Sphingomonadaceae</taxon>
        <taxon>Sphingomonas</taxon>
    </lineage>
</organism>
<evidence type="ECO:0000313" key="3">
    <source>
        <dbReference type="Proteomes" id="UP001165565"/>
    </source>
</evidence>
<dbReference type="AlphaFoldDB" id="A0AA41Z7Y4"/>
<keyword evidence="3" id="KW-1185">Reference proteome</keyword>
<gene>
    <name evidence="2" type="ORF">NEE01_05740</name>
</gene>
<accession>A0AA41Z7Y4</accession>
<keyword evidence="1" id="KW-0812">Transmembrane</keyword>
<feature type="transmembrane region" description="Helical" evidence="1">
    <location>
        <begin position="21"/>
        <end position="45"/>
    </location>
</feature>
<sequence length="93" mass="10394">MRAAFWRVAHMRYHMKAPSRLTDLAAFTWAAFFILVYGAAILAGWRPNNAIEALVGLTLTATPLIVGILLRRVRIEASKGPNALYLKRVEASR</sequence>
<feature type="transmembrane region" description="Helical" evidence="1">
    <location>
        <begin position="51"/>
        <end position="70"/>
    </location>
</feature>
<keyword evidence="1" id="KW-1133">Transmembrane helix</keyword>
<reference evidence="2" key="1">
    <citation type="submission" date="2022-06" db="EMBL/GenBank/DDBJ databases">
        <title>Sphingomonas sp. nov. isolated from rhizosphere soil of tomato.</title>
        <authorList>
            <person name="Dong H."/>
            <person name="Gao R."/>
        </authorList>
    </citation>
    <scope>NUCLEOTIDE SEQUENCE</scope>
    <source>
        <strain evidence="2">MMSM24</strain>
    </source>
</reference>
<evidence type="ECO:0000313" key="2">
    <source>
        <dbReference type="EMBL" id="MCW6534286.1"/>
    </source>
</evidence>
<dbReference type="Proteomes" id="UP001165565">
    <property type="component" value="Unassembled WGS sequence"/>
</dbReference>
<evidence type="ECO:0000256" key="1">
    <source>
        <dbReference type="SAM" id="Phobius"/>
    </source>
</evidence>
<comment type="caution">
    <text evidence="2">The sequence shown here is derived from an EMBL/GenBank/DDBJ whole genome shotgun (WGS) entry which is preliminary data.</text>
</comment>
<protein>
    <submittedName>
        <fullName evidence="2">Uncharacterized protein</fullName>
    </submittedName>
</protein>